<feature type="transmembrane region" description="Helical" evidence="2">
    <location>
        <begin position="76"/>
        <end position="102"/>
    </location>
</feature>
<dbReference type="PATRIC" id="fig|1365253.3.peg.272"/>
<keyword evidence="2" id="KW-0472">Membrane</keyword>
<gene>
    <name evidence="4" type="ORF">N482_22215</name>
</gene>
<evidence type="ECO:0000256" key="1">
    <source>
        <dbReference type="ARBA" id="ARBA00023012"/>
    </source>
</evidence>
<feature type="transmembrane region" description="Helical" evidence="2">
    <location>
        <begin position="12"/>
        <end position="29"/>
    </location>
</feature>
<dbReference type="RefSeq" id="WP_063375365.1">
    <property type="nucleotide sequence ID" value="NZ_AUXT01000008.1"/>
</dbReference>
<dbReference type="Gene3D" id="2.40.50.1020">
    <property type="entry name" value="LytTr DNA-binding domain"/>
    <property type="match status" value="1"/>
</dbReference>
<dbReference type="SMART" id="SM00850">
    <property type="entry name" value="LytTR"/>
    <property type="match status" value="1"/>
</dbReference>
<comment type="caution">
    <text evidence="4">The sequence shown here is derived from an EMBL/GenBank/DDBJ whole genome shotgun (WGS) entry which is preliminary data.</text>
</comment>
<proteinExistence type="predicted"/>
<evidence type="ECO:0000256" key="2">
    <source>
        <dbReference type="SAM" id="Phobius"/>
    </source>
</evidence>
<sequence>MILPIRKIVSDSIVVFVFASFLAFLKPFGMHHVGYLYALGFWLVMCFSGYGLYAPAIRIGNKVFAVRFNGIKYRQWLCLAVSTSIASVLLGLLAPFIIGAFFGAQNNYWSSVMSSIIASLFIGGFITFVSFIKDYVKAQHLLISEQQQKITDGVAKAASIKNDKVIQFISKLPLEKRGKLLCLQMDDHYLKVFTENGEHLLLMRFKDALLQLEDFPGFQTHRSWWVAEDAVRTTKKIGRRFVLILENDLEVPVSQTHIMSIKQSLNLD</sequence>
<feature type="domain" description="HTH LytTR-type" evidence="3">
    <location>
        <begin position="179"/>
        <end position="267"/>
    </location>
</feature>
<dbReference type="PROSITE" id="PS50930">
    <property type="entry name" value="HTH_LYTTR"/>
    <property type="match status" value="1"/>
</dbReference>
<dbReference type="GO" id="GO:0003677">
    <property type="term" value="F:DNA binding"/>
    <property type="evidence" value="ECO:0007669"/>
    <property type="project" value="InterPro"/>
</dbReference>
<dbReference type="InterPro" id="IPR007492">
    <property type="entry name" value="LytTR_DNA-bd_dom"/>
</dbReference>
<feature type="transmembrane region" description="Helical" evidence="2">
    <location>
        <begin position="108"/>
        <end position="132"/>
    </location>
</feature>
<evidence type="ECO:0000313" key="4">
    <source>
        <dbReference type="EMBL" id="KZN58435.1"/>
    </source>
</evidence>
<name>A0A167HR88_9GAMM</name>
<dbReference type="EMBL" id="AUXT01000008">
    <property type="protein sequence ID" value="KZN58435.1"/>
    <property type="molecule type" value="Genomic_DNA"/>
</dbReference>
<protein>
    <recommendedName>
        <fullName evidence="3">HTH LytTR-type domain-containing protein</fullName>
    </recommendedName>
</protein>
<dbReference type="Pfam" id="PF04397">
    <property type="entry name" value="LytTR"/>
    <property type="match status" value="1"/>
</dbReference>
<feature type="transmembrane region" description="Helical" evidence="2">
    <location>
        <begin position="35"/>
        <end position="55"/>
    </location>
</feature>
<reference evidence="4 5" key="1">
    <citation type="submission" date="2013-07" db="EMBL/GenBank/DDBJ databases">
        <title>Comparative Genomic and Metabolomic Analysis of Twelve Strains of Pseudoalteromonas luteoviolacea.</title>
        <authorList>
            <person name="Vynne N.G."/>
            <person name="Mansson M."/>
            <person name="Gram L."/>
        </authorList>
    </citation>
    <scope>NUCLEOTIDE SEQUENCE [LARGE SCALE GENOMIC DNA]</scope>
    <source>
        <strain evidence="4 5">NCIMB 1942</strain>
    </source>
</reference>
<evidence type="ECO:0000259" key="3">
    <source>
        <dbReference type="PROSITE" id="PS50930"/>
    </source>
</evidence>
<dbReference type="OrthoDB" id="7028951at2"/>
<dbReference type="GO" id="GO:0000160">
    <property type="term" value="P:phosphorelay signal transduction system"/>
    <property type="evidence" value="ECO:0007669"/>
    <property type="project" value="UniProtKB-KW"/>
</dbReference>
<organism evidence="4 5">
    <name type="scientific">Pseudoalteromonas luteoviolacea NCIMB 1942</name>
    <dbReference type="NCBI Taxonomy" id="1365253"/>
    <lineage>
        <taxon>Bacteria</taxon>
        <taxon>Pseudomonadati</taxon>
        <taxon>Pseudomonadota</taxon>
        <taxon>Gammaproteobacteria</taxon>
        <taxon>Alteromonadales</taxon>
        <taxon>Pseudoalteromonadaceae</taxon>
        <taxon>Pseudoalteromonas</taxon>
    </lineage>
</organism>
<keyword evidence="2" id="KW-1133">Transmembrane helix</keyword>
<dbReference type="AlphaFoldDB" id="A0A167HR88"/>
<evidence type="ECO:0000313" key="5">
    <source>
        <dbReference type="Proteomes" id="UP000076587"/>
    </source>
</evidence>
<keyword evidence="2" id="KW-0812">Transmembrane</keyword>
<accession>A0A167HR88</accession>
<keyword evidence="1" id="KW-0902">Two-component regulatory system</keyword>
<dbReference type="Proteomes" id="UP000076587">
    <property type="component" value="Unassembled WGS sequence"/>
</dbReference>